<dbReference type="EMBL" id="JAAAJB010000024">
    <property type="protein sequence ID" value="KAG0269481.1"/>
    <property type="molecule type" value="Genomic_DNA"/>
</dbReference>
<keyword evidence="3" id="KW-1185">Reference proteome</keyword>
<reference evidence="2" key="1">
    <citation type="journal article" date="2020" name="Fungal Divers.">
        <title>Resolving the Mortierellaceae phylogeny through synthesis of multi-gene phylogenetics and phylogenomics.</title>
        <authorList>
            <person name="Vandepol N."/>
            <person name="Liber J."/>
            <person name="Desiro A."/>
            <person name="Na H."/>
            <person name="Kennedy M."/>
            <person name="Barry K."/>
            <person name="Grigoriev I.V."/>
            <person name="Miller A.N."/>
            <person name="O'Donnell K."/>
            <person name="Stajich J.E."/>
            <person name="Bonito G."/>
        </authorList>
    </citation>
    <scope>NUCLEOTIDE SEQUENCE</scope>
    <source>
        <strain evidence="2">BC1065</strain>
    </source>
</reference>
<dbReference type="OrthoDB" id="2287527at2759"/>
<evidence type="ECO:0000313" key="2">
    <source>
        <dbReference type="EMBL" id="KAG0269481.1"/>
    </source>
</evidence>
<proteinExistence type="predicted"/>
<sequence>MRQVIAIALTVLTYAGLVYAGDDDFCVYFYKEPNYVDQAGFICGALSAGELVGRPNSNIPVVASIAAPHWMKLDLYTKKAYKGKRRTLRGANDKISPALNVQSFKLTHIKK</sequence>
<dbReference type="AlphaFoldDB" id="A0A9P6QI53"/>
<feature type="signal peptide" evidence="1">
    <location>
        <begin position="1"/>
        <end position="20"/>
    </location>
</feature>
<evidence type="ECO:0000313" key="3">
    <source>
        <dbReference type="Proteomes" id="UP000807716"/>
    </source>
</evidence>
<accession>A0A9P6QI53</accession>
<protein>
    <submittedName>
        <fullName evidence="2">Uncharacterized protein</fullName>
    </submittedName>
</protein>
<comment type="caution">
    <text evidence="2">The sequence shown here is derived from an EMBL/GenBank/DDBJ whole genome shotgun (WGS) entry which is preliminary data.</text>
</comment>
<name>A0A9P6QI53_9FUNG</name>
<dbReference type="Proteomes" id="UP000807716">
    <property type="component" value="Unassembled WGS sequence"/>
</dbReference>
<evidence type="ECO:0000256" key="1">
    <source>
        <dbReference type="SAM" id="SignalP"/>
    </source>
</evidence>
<keyword evidence="1" id="KW-0732">Signal</keyword>
<organism evidence="2 3">
    <name type="scientific">Actinomortierella ambigua</name>
    <dbReference type="NCBI Taxonomy" id="1343610"/>
    <lineage>
        <taxon>Eukaryota</taxon>
        <taxon>Fungi</taxon>
        <taxon>Fungi incertae sedis</taxon>
        <taxon>Mucoromycota</taxon>
        <taxon>Mortierellomycotina</taxon>
        <taxon>Mortierellomycetes</taxon>
        <taxon>Mortierellales</taxon>
        <taxon>Mortierellaceae</taxon>
        <taxon>Actinomortierella</taxon>
    </lineage>
</organism>
<gene>
    <name evidence="2" type="ORF">DFQ27_003393</name>
</gene>
<feature type="chain" id="PRO_5040188021" evidence="1">
    <location>
        <begin position="21"/>
        <end position="111"/>
    </location>
</feature>